<accession>A0A6C0KK61</accession>
<protein>
    <submittedName>
        <fullName evidence="1">Uncharacterized protein</fullName>
    </submittedName>
</protein>
<evidence type="ECO:0000313" key="1">
    <source>
        <dbReference type="EMBL" id="QHU17673.1"/>
    </source>
</evidence>
<reference evidence="1" key="1">
    <citation type="journal article" date="2020" name="Nature">
        <title>Giant virus diversity and host interactions through global metagenomics.</title>
        <authorList>
            <person name="Schulz F."/>
            <person name="Roux S."/>
            <person name="Paez-Espino D."/>
            <person name="Jungbluth S."/>
            <person name="Walsh D.A."/>
            <person name="Denef V.J."/>
            <person name="McMahon K.D."/>
            <person name="Konstantinidis K.T."/>
            <person name="Eloe-Fadrosh E.A."/>
            <person name="Kyrpides N.C."/>
            <person name="Woyke T."/>
        </authorList>
    </citation>
    <scope>NUCLEOTIDE SEQUENCE</scope>
    <source>
        <strain evidence="1">GVMAG-S-3300012919-55</strain>
    </source>
</reference>
<dbReference type="AlphaFoldDB" id="A0A6C0KK61"/>
<name>A0A6C0KK61_9ZZZZ</name>
<organism evidence="1">
    <name type="scientific">viral metagenome</name>
    <dbReference type="NCBI Taxonomy" id="1070528"/>
    <lineage>
        <taxon>unclassified sequences</taxon>
        <taxon>metagenomes</taxon>
        <taxon>organismal metagenomes</taxon>
    </lineage>
</organism>
<dbReference type="EMBL" id="MN740917">
    <property type="protein sequence ID" value="QHU17673.1"/>
    <property type="molecule type" value="Genomic_DNA"/>
</dbReference>
<proteinExistence type="predicted"/>
<sequence>MSHTNLFPRSLAAIGLSPGFTHEQFCCMMEFERSDEIRQLAHQEWSNLQGEEYENSPYRWYLSYASMKTQYTKDMGYAYKNKNKNTQP</sequence>